<reference evidence="1" key="1">
    <citation type="submission" date="2019-08" db="EMBL/GenBank/DDBJ databases">
        <authorList>
            <person name="Kucharzyk K."/>
            <person name="Murdoch R.W."/>
            <person name="Higgins S."/>
            <person name="Loffler F."/>
        </authorList>
    </citation>
    <scope>NUCLEOTIDE SEQUENCE</scope>
</reference>
<gene>
    <name evidence="1" type="ORF">SDC9_157086</name>
</gene>
<name>A0A645FB63_9ZZZZ</name>
<accession>A0A645FB63</accession>
<comment type="caution">
    <text evidence="1">The sequence shown here is derived from an EMBL/GenBank/DDBJ whole genome shotgun (WGS) entry which is preliminary data.</text>
</comment>
<dbReference type="EMBL" id="VSSQ01055918">
    <property type="protein sequence ID" value="MPN09794.1"/>
    <property type="molecule type" value="Genomic_DNA"/>
</dbReference>
<protein>
    <submittedName>
        <fullName evidence="1">Uncharacterized protein</fullName>
    </submittedName>
</protein>
<proteinExistence type="predicted"/>
<dbReference type="AlphaFoldDB" id="A0A645FB63"/>
<sequence>MVGTVQAADHIHQRALARTVGADDRADLAACNRQIHARERHHAAKGQADTLQLQHRLHGRRMIQGPRNLRARSLRGQLAQRLQPARRIE</sequence>
<organism evidence="1">
    <name type="scientific">bioreactor metagenome</name>
    <dbReference type="NCBI Taxonomy" id="1076179"/>
    <lineage>
        <taxon>unclassified sequences</taxon>
        <taxon>metagenomes</taxon>
        <taxon>ecological metagenomes</taxon>
    </lineage>
</organism>
<evidence type="ECO:0000313" key="1">
    <source>
        <dbReference type="EMBL" id="MPN09794.1"/>
    </source>
</evidence>